<evidence type="ECO:0000313" key="2">
    <source>
        <dbReference type="EMBL" id="OIV89209.1"/>
    </source>
</evidence>
<feature type="compositionally biased region" description="Basic and acidic residues" evidence="1">
    <location>
        <begin position="1"/>
        <end position="17"/>
    </location>
</feature>
<evidence type="ECO:0000256" key="1">
    <source>
        <dbReference type="SAM" id="MobiDB-lite"/>
    </source>
</evidence>
<feature type="region of interest" description="Disordered" evidence="1">
    <location>
        <begin position="1"/>
        <end position="41"/>
    </location>
</feature>
<gene>
    <name evidence="2" type="ORF">TanjilG_25021</name>
</gene>
<feature type="compositionally biased region" description="Basic and acidic residues" evidence="1">
    <location>
        <begin position="26"/>
        <end position="41"/>
    </location>
</feature>
<dbReference type="EMBL" id="KV862342">
    <property type="protein sequence ID" value="OIV89209.1"/>
    <property type="molecule type" value="Genomic_DNA"/>
</dbReference>
<evidence type="ECO:0000313" key="3">
    <source>
        <dbReference type="Proteomes" id="UP000188354"/>
    </source>
</evidence>
<accession>A0A1J7G4F7</accession>
<dbReference type="AlphaFoldDB" id="A0A1J7G4F7"/>
<proteinExistence type="predicted"/>
<name>A0A1J7G4F7_LUPAN</name>
<organism evidence="2 3">
    <name type="scientific">Lupinus angustifolius</name>
    <name type="common">Narrow-leaved blue lupine</name>
    <dbReference type="NCBI Taxonomy" id="3871"/>
    <lineage>
        <taxon>Eukaryota</taxon>
        <taxon>Viridiplantae</taxon>
        <taxon>Streptophyta</taxon>
        <taxon>Embryophyta</taxon>
        <taxon>Tracheophyta</taxon>
        <taxon>Spermatophyta</taxon>
        <taxon>Magnoliopsida</taxon>
        <taxon>eudicotyledons</taxon>
        <taxon>Gunneridae</taxon>
        <taxon>Pentapetalae</taxon>
        <taxon>rosids</taxon>
        <taxon>fabids</taxon>
        <taxon>Fabales</taxon>
        <taxon>Fabaceae</taxon>
        <taxon>Papilionoideae</taxon>
        <taxon>50 kb inversion clade</taxon>
        <taxon>genistoids sensu lato</taxon>
        <taxon>core genistoids</taxon>
        <taxon>Genisteae</taxon>
        <taxon>Lupinus</taxon>
    </lineage>
</organism>
<keyword evidence="3" id="KW-1185">Reference proteome</keyword>
<dbReference type="Proteomes" id="UP000188354">
    <property type="component" value="Unassembled WGS sequence"/>
</dbReference>
<sequence>MKSESKKMMEEYGRDWRSEEDDGRDDEMRLEENGKVNREKGKVNREKGKVYTLLASLMCNSATGPI</sequence>
<protein>
    <submittedName>
        <fullName evidence="2">Uncharacterized protein</fullName>
    </submittedName>
</protein>
<reference evidence="2 3" key="1">
    <citation type="journal article" date="2017" name="Plant Biotechnol. J.">
        <title>A comprehensive draft genome sequence for lupin (Lupinus angustifolius), an emerging health food: insights into plant-microbe interactions and legume evolution.</title>
        <authorList>
            <person name="Hane J.K."/>
            <person name="Ming Y."/>
            <person name="Kamphuis L.G."/>
            <person name="Nelson M.N."/>
            <person name="Garg G."/>
            <person name="Atkins C.A."/>
            <person name="Bayer P.E."/>
            <person name="Bravo A."/>
            <person name="Bringans S."/>
            <person name="Cannon S."/>
            <person name="Edwards D."/>
            <person name="Foley R."/>
            <person name="Gao L.L."/>
            <person name="Harrison M.J."/>
            <person name="Huang W."/>
            <person name="Hurgobin B."/>
            <person name="Li S."/>
            <person name="Liu C.W."/>
            <person name="McGrath A."/>
            <person name="Morahan G."/>
            <person name="Murray J."/>
            <person name="Weller J."/>
            <person name="Jian J."/>
            <person name="Singh K.B."/>
        </authorList>
    </citation>
    <scope>NUCLEOTIDE SEQUENCE [LARGE SCALE GENOMIC DNA]</scope>
    <source>
        <strain evidence="3">cv. Tanjil</strain>
        <tissue evidence="2">Whole plant</tissue>
    </source>
</reference>
<dbReference type="Gramene" id="OIV89209">
    <property type="protein sequence ID" value="OIV89209"/>
    <property type="gene ID" value="TanjilG_25021"/>
</dbReference>